<feature type="transmembrane region" description="Helical" evidence="1">
    <location>
        <begin position="53"/>
        <end position="75"/>
    </location>
</feature>
<gene>
    <name evidence="2" type="ORF">FKZ61_16370</name>
</gene>
<name>A0A540VCR4_9CHLR</name>
<evidence type="ECO:0000313" key="2">
    <source>
        <dbReference type="EMBL" id="TQE94482.1"/>
    </source>
</evidence>
<sequence length="211" mass="23290">MKIIFAAGFSALAVLVAGLFSALMMRPGLHVMGVLLPRQVWLVEHAWIWRLGWWLWLLALFSWMLLLVALIWGYIPAHRIATMLQSGLILLAAALTIAGVAFWMQGLPWAANQQNAYELVLLVDTLALGLMGAGLFMGGAVTLWLAVDLMRQPTLPGWWMAPAVVAGLSALPSPFLLPRGAHLILAGVAWLFWCLLLATRRQLPSAFSEWR</sequence>
<dbReference type="InParanoid" id="A0A540VCR4"/>
<organism evidence="2 3">
    <name type="scientific">Litorilinea aerophila</name>
    <dbReference type="NCBI Taxonomy" id="1204385"/>
    <lineage>
        <taxon>Bacteria</taxon>
        <taxon>Bacillati</taxon>
        <taxon>Chloroflexota</taxon>
        <taxon>Caldilineae</taxon>
        <taxon>Caldilineales</taxon>
        <taxon>Caldilineaceae</taxon>
        <taxon>Litorilinea</taxon>
    </lineage>
</organism>
<feature type="transmembrane region" description="Helical" evidence="1">
    <location>
        <begin position="158"/>
        <end position="175"/>
    </location>
</feature>
<keyword evidence="1" id="KW-0812">Transmembrane</keyword>
<proteinExistence type="predicted"/>
<dbReference type="EMBL" id="VIGC01000023">
    <property type="protein sequence ID" value="TQE94482.1"/>
    <property type="molecule type" value="Genomic_DNA"/>
</dbReference>
<evidence type="ECO:0000256" key="1">
    <source>
        <dbReference type="SAM" id="Phobius"/>
    </source>
</evidence>
<feature type="transmembrane region" description="Helical" evidence="1">
    <location>
        <begin position="181"/>
        <end position="198"/>
    </location>
</feature>
<keyword evidence="3" id="KW-1185">Reference proteome</keyword>
<dbReference type="AlphaFoldDB" id="A0A540VCR4"/>
<dbReference type="OrthoDB" id="9852361at2"/>
<evidence type="ECO:0000313" key="3">
    <source>
        <dbReference type="Proteomes" id="UP000317371"/>
    </source>
</evidence>
<reference evidence="2 3" key="1">
    <citation type="submission" date="2019-06" db="EMBL/GenBank/DDBJ databases">
        <title>Genome sequence of Litorilinea aerophila BAA-2444.</title>
        <authorList>
            <person name="Maclea K.S."/>
            <person name="Maurais E.G."/>
            <person name="Iannazzi L.C."/>
        </authorList>
    </citation>
    <scope>NUCLEOTIDE SEQUENCE [LARGE SCALE GENOMIC DNA]</scope>
    <source>
        <strain evidence="2 3">ATCC BAA-2444</strain>
    </source>
</reference>
<feature type="transmembrane region" description="Helical" evidence="1">
    <location>
        <begin position="87"/>
        <end position="106"/>
    </location>
</feature>
<comment type="caution">
    <text evidence="2">The sequence shown here is derived from an EMBL/GenBank/DDBJ whole genome shotgun (WGS) entry which is preliminary data.</text>
</comment>
<dbReference type="RefSeq" id="WP_141611229.1">
    <property type="nucleotide sequence ID" value="NZ_VIGC02000023.1"/>
</dbReference>
<protein>
    <recommendedName>
        <fullName evidence="4">DUF4386 family protein</fullName>
    </recommendedName>
</protein>
<keyword evidence="1" id="KW-0472">Membrane</keyword>
<evidence type="ECO:0008006" key="4">
    <source>
        <dbReference type="Google" id="ProtNLM"/>
    </source>
</evidence>
<accession>A0A540VCR4</accession>
<dbReference type="Proteomes" id="UP000317371">
    <property type="component" value="Unassembled WGS sequence"/>
</dbReference>
<keyword evidence="1" id="KW-1133">Transmembrane helix</keyword>
<feature type="transmembrane region" description="Helical" evidence="1">
    <location>
        <begin position="126"/>
        <end position="146"/>
    </location>
</feature>